<evidence type="ECO:0000313" key="6">
    <source>
        <dbReference type="EMBL" id="MBZ2195587.1"/>
    </source>
</evidence>
<reference evidence="6 7" key="1">
    <citation type="submission" date="2021-04" db="EMBL/GenBank/DDBJ databases">
        <title>Ruania sp. nov., isolated from sandy soil of mangrove forest.</title>
        <authorList>
            <person name="Ge X."/>
            <person name="Huang R."/>
            <person name="Liu W."/>
        </authorList>
    </citation>
    <scope>NUCLEOTIDE SEQUENCE [LARGE SCALE GENOMIC DNA]</scope>
    <source>
        <strain evidence="6 7">N2-46</strain>
    </source>
</reference>
<evidence type="ECO:0000256" key="5">
    <source>
        <dbReference type="SAM" id="MobiDB-lite"/>
    </source>
</evidence>
<feature type="compositionally biased region" description="Low complexity" evidence="5">
    <location>
        <begin position="29"/>
        <end position="41"/>
    </location>
</feature>
<dbReference type="PANTHER" id="PTHR43649:SF31">
    <property type="entry name" value="SN-GLYCEROL-3-PHOSPHATE-BINDING PERIPLASMIC PROTEIN UGPB"/>
    <property type="match status" value="1"/>
</dbReference>
<evidence type="ECO:0000256" key="4">
    <source>
        <dbReference type="ARBA" id="ARBA00022729"/>
    </source>
</evidence>
<keyword evidence="7" id="KW-1185">Reference proteome</keyword>
<keyword evidence="3" id="KW-0813">Transport</keyword>
<organism evidence="6 7">
    <name type="scientific">Occultella gossypii</name>
    <dbReference type="NCBI Taxonomy" id="2800820"/>
    <lineage>
        <taxon>Bacteria</taxon>
        <taxon>Bacillati</taxon>
        <taxon>Actinomycetota</taxon>
        <taxon>Actinomycetes</taxon>
        <taxon>Micrococcales</taxon>
        <taxon>Ruaniaceae</taxon>
        <taxon>Occultella</taxon>
    </lineage>
</organism>
<dbReference type="EMBL" id="JAGSHT010000005">
    <property type="protein sequence ID" value="MBZ2195587.1"/>
    <property type="molecule type" value="Genomic_DNA"/>
</dbReference>
<comment type="subcellular location">
    <subcellularLocation>
        <location evidence="1">Cell envelope</location>
    </subcellularLocation>
</comment>
<evidence type="ECO:0000256" key="1">
    <source>
        <dbReference type="ARBA" id="ARBA00004196"/>
    </source>
</evidence>
<feature type="region of interest" description="Disordered" evidence="5">
    <location>
        <begin position="29"/>
        <end position="48"/>
    </location>
</feature>
<dbReference type="InterPro" id="IPR006059">
    <property type="entry name" value="SBP"/>
</dbReference>
<name>A0ABS7S5I2_9MICO</name>
<keyword evidence="4" id="KW-0732">Signal</keyword>
<dbReference type="Pfam" id="PF13416">
    <property type="entry name" value="SBP_bac_8"/>
    <property type="match status" value="1"/>
</dbReference>
<dbReference type="RefSeq" id="WP_223403667.1">
    <property type="nucleotide sequence ID" value="NZ_JAGSHT010000005.1"/>
</dbReference>
<evidence type="ECO:0000313" key="7">
    <source>
        <dbReference type="Proteomes" id="UP000826651"/>
    </source>
</evidence>
<evidence type="ECO:0008006" key="8">
    <source>
        <dbReference type="Google" id="ProtNLM"/>
    </source>
</evidence>
<evidence type="ECO:0000256" key="2">
    <source>
        <dbReference type="ARBA" id="ARBA00008520"/>
    </source>
</evidence>
<dbReference type="Gene3D" id="3.40.190.10">
    <property type="entry name" value="Periplasmic binding protein-like II"/>
    <property type="match status" value="1"/>
</dbReference>
<accession>A0ABS7S5I2</accession>
<dbReference type="PANTHER" id="PTHR43649">
    <property type="entry name" value="ARABINOSE-BINDING PROTEIN-RELATED"/>
    <property type="match status" value="1"/>
</dbReference>
<protein>
    <recommendedName>
        <fullName evidence="8">Extracellular solute-binding protein</fullName>
    </recommendedName>
</protein>
<dbReference type="SUPFAM" id="SSF53850">
    <property type="entry name" value="Periplasmic binding protein-like II"/>
    <property type="match status" value="1"/>
</dbReference>
<comment type="similarity">
    <text evidence="2">Belongs to the bacterial solute-binding protein 1 family.</text>
</comment>
<sequence length="542" mass="57135">MSAHPRHPSRRAVLTTGLGIAALAGISACSSDSDGDSSTSQGGSGGGSAAALPAYIPYEGVEADLPVQDGRTSSGFFAYPAGPATISTGTPGDGEPITAMGPTSFALPPAMDQNAFWQEMNERLGSELHITLTPGGEYDAKFATTVAGRALPDFFHVGSTQSLPQFMASEAADLTDFLSGDAIADYPGLANIPTASWQDCIFDGRIRAIPIQRGLVNLPTLFARQDLLEAAGITATPQNFEELSDISKELTGGNTWAWGSLPLAYARATVDVPSYWMIVDGTFTSTLGDERHEQALEAVRALQDAGVVNPDAASAPTSTRKDWFGAGRSIFHEDSFIAWFSLYVQHGSVPGLNIQALPVIGFDGGTGTQFVPNPNYGITAISAGSADRAETLLRVADYLAAPFGTEEYLFCKFGIDGVNFELEGSDPVPTDAASEVNIGSLYIADAARVIYAPNREAVVQAAWDQQNRVTEKSFQDPTLGLYSETASRKLASLEGALGDAELDIMLGRRPVSDWSAAVEEFNAGGGADILAEYQAAYDELQG</sequence>
<dbReference type="Proteomes" id="UP000826651">
    <property type="component" value="Unassembled WGS sequence"/>
</dbReference>
<evidence type="ECO:0000256" key="3">
    <source>
        <dbReference type="ARBA" id="ARBA00022448"/>
    </source>
</evidence>
<dbReference type="InterPro" id="IPR050490">
    <property type="entry name" value="Bact_solute-bd_prot1"/>
</dbReference>
<proteinExistence type="inferred from homology"/>
<comment type="caution">
    <text evidence="6">The sequence shown here is derived from an EMBL/GenBank/DDBJ whole genome shotgun (WGS) entry which is preliminary data.</text>
</comment>
<dbReference type="PROSITE" id="PS51257">
    <property type="entry name" value="PROKAR_LIPOPROTEIN"/>
    <property type="match status" value="1"/>
</dbReference>
<gene>
    <name evidence="6" type="ORF">KCQ71_05440</name>
</gene>